<comment type="caution">
    <text evidence="2">The sequence shown here is derived from an EMBL/GenBank/DDBJ whole genome shotgun (WGS) entry which is preliminary data.</text>
</comment>
<feature type="region of interest" description="Disordered" evidence="1">
    <location>
        <begin position="179"/>
        <end position="198"/>
    </location>
</feature>
<organism evidence="2 3">
    <name type="scientific">Cladonia borealis</name>
    <dbReference type="NCBI Taxonomy" id="184061"/>
    <lineage>
        <taxon>Eukaryota</taxon>
        <taxon>Fungi</taxon>
        <taxon>Dikarya</taxon>
        <taxon>Ascomycota</taxon>
        <taxon>Pezizomycotina</taxon>
        <taxon>Lecanoromycetes</taxon>
        <taxon>OSLEUM clade</taxon>
        <taxon>Lecanoromycetidae</taxon>
        <taxon>Lecanorales</taxon>
        <taxon>Lecanorineae</taxon>
        <taxon>Cladoniaceae</taxon>
        <taxon>Cladonia</taxon>
    </lineage>
</organism>
<feature type="compositionally biased region" description="Basic and acidic residues" evidence="1">
    <location>
        <begin position="856"/>
        <end position="870"/>
    </location>
</feature>
<feature type="compositionally biased region" description="Low complexity" evidence="1">
    <location>
        <begin position="1000"/>
        <end position="1021"/>
    </location>
</feature>
<feature type="compositionally biased region" description="Basic and acidic residues" evidence="1">
    <location>
        <begin position="671"/>
        <end position="680"/>
    </location>
</feature>
<dbReference type="Proteomes" id="UP001166286">
    <property type="component" value="Unassembled WGS sequence"/>
</dbReference>
<feature type="compositionally biased region" description="Polar residues" evidence="1">
    <location>
        <begin position="803"/>
        <end position="813"/>
    </location>
</feature>
<feature type="compositionally biased region" description="Basic and acidic residues" evidence="1">
    <location>
        <begin position="979"/>
        <end position="991"/>
    </location>
</feature>
<feature type="compositionally biased region" description="Basic and acidic residues" evidence="1">
    <location>
        <begin position="334"/>
        <end position="350"/>
    </location>
</feature>
<keyword evidence="3" id="KW-1185">Reference proteome</keyword>
<feature type="region of interest" description="Disordered" evidence="1">
    <location>
        <begin position="1"/>
        <end position="36"/>
    </location>
</feature>
<feature type="compositionally biased region" description="Acidic residues" evidence="1">
    <location>
        <begin position="354"/>
        <end position="365"/>
    </location>
</feature>
<feature type="compositionally biased region" description="Polar residues" evidence="1">
    <location>
        <begin position="834"/>
        <end position="855"/>
    </location>
</feature>
<feature type="compositionally biased region" description="Polar residues" evidence="1">
    <location>
        <begin position="1324"/>
        <end position="1342"/>
    </location>
</feature>
<protein>
    <submittedName>
        <fullName evidence="2">Uncharacterized protein</fullName>
    </submittedName>
</protein>
<feature type="compositionally biased region" description="Polar residues" evidence="1">
    <location>
        <begin position="758"/>
        <end position="767"/>
    </location>
</feature>
<sequence>MERTSPPEGLDLQPPPLLKRKSSMSSDRLIPPSVRPDPAYIAASAASQIVNSDREDRGDETFEIGDTDDTAVVSPGSLILINAFLDHLLFSFLASARSTSIASLRPAILEVLKPRLGKEAIDGADEELEGYLAGGDAEELLAFHSGQEFKGEYNLNLIWRRTRLRCMVYTRLGDMEEEDEEMYLEQEEEDDTNDGRPRLTRDLGSVSPAAAIFLTSIIEFIGEQALFVASEAAYNRSQTKQFRPEESRHLVEEVDVEKIAFNTTLGRLWRAWKKKVRTSMLLSPRPMSRELHRRANSMSAMSASMASSRNGSISEANESGYFVNAARRPSVGEALKEDQDLTEGPSKDAGELPNEPDFDEAESTEPNEVSDAHAYGQTKTHGDRPRSMIEYSTPRPESPMRTPTQASILSSTQSPGAAGVRPMQRRQRSSSLPARHTAHVSPLDETFTTPTEGPDPFVRDADQTNAEAAMPQLTNDANNVPHPASGEQAVSTMYDGAISKTEELPKNITERTNRGISSYTDTSNYTDEDDQEIAPDASRTREIADTASTGPSESRESTVSSNFGFQGADMDPIVPQKETQNQEEEQPVRSATFAQSDNETDGGRQHVGTFADLATIQKHQLRTYDDSGKAVKRDIPVLYEAPSNEDVIYNPDASVRSSTGLQDEEDLPTPKLEDQTHHDSQQGVPPLTPLRELMEAAGDSSDEAPSTSHSRDAPKTDVFVPTHHPQGSGGVRSASYSSSTFNNQQSGMSASKLVDLRTQPSGINTGTERAAVQRVTPTSSPGVTSSHGRKTSSSSNRDGRPITAQSNTSQLSSKIKGIIGRESGDLHRQPLPGRTSSGDSGSFINGSHRTPSSANKDLDFDELIRSDETVKYTLTPQNMREIESPDSPRWQAQTRSETADLADFIRSSGPSSPETERPSAARATKLKGLNGLRSNPSTGTNSTATSHGPTSSIDTVKAQAKAPTKTPGPKSPGAIAREPTTKDDSLRDFADFIRSTGPDVSSKSVPRSSSSSVSKPLPSGSAQSPQATGTGKPLPKKMSKPASNASKPVAPLPTGEAEVPRRTTSKLQAREPTVSNSNATADLAEFFRSGPGGGQLDGHQQSTRTPSGAQLTTRSNGLGNGRMREAVNSGSSVASTQDSFAPSKMTQSSANSRTGLLSNRGTRNDDSLGPVRTQRRNKDPYAIDSEDEDMDGYGTPQPPEREEESLSDFLRNYNPPPTATNTRTMPIALTGAPKPAKQAGPTIRERIARNIAVIPDYRPLPPKAPKKPSASKSPPQSNESRGSGQRKNSATSFQPQTQSNIARGRSTNPAPQLPPINPRETSPHLVSQNGTKIDTYKPTQPTYAKHVERKPKQHLQAREEQGSVGGMGDLADFLRETEPPPPSGPIGGMRPMSPTKEKEESAFGRMFSRRKKEVR</sequence>
<evidence type="ECO:0000313" key="2">
    <source>
        <dbReference type="EMBL" id="KAK0517543.1"/>
    </source>
</evidence>
<gene>
    <name evidence="2" type="ORF">JMJ35_000698</name>
</gene>
<feature type="region of interest" description="Disordered" evidence="1">
    <location>
        <begin position="501"/>
        <end position="606"/>
    </location>
</feature>
<feature type="compositionally biased region" description="Polar residues" evidence="1">
    <location>
        <begin position="546"/>
        <end position="564"/>
    </location>
</feature>
<proteinExistence type="predicted"/>
<feature type="region of interest" description="Disordered" evidence="1">
    <location>
        <begin position="334"/>
        <end position="487"/>
    </location>
</feature>
<feature type="compositionally biased region" description="Polar residues" evidence="1">
    <location>
        <begin position="1128"/>
        <end position="1161"/>
    </location>
</feature>
<feature type="compositionally biased region" description="Polar residues" evidence="1">
    <location>
        <begin position="1098"/>
        <end position="1117"/>
    </location>
</feature>
<evidence type="ECO:0000256" key="1">
    <source>
        <dbReference type="SAM" id="MobiDB-lite"/>
    </source>
</evidence>
<evidence type="ECO:0000313" key="3">
    <source>
        <dbReference type="Proteomes" id="UP001166286"/>
    </source>
</evidence>
<dbReference type="EMBL" id="JAFEKC020000001">
    <property type="protein sequence ID" value="KAK0517543.1"/>
    <property type="molecule type" value="Genomic_DNA"/>
</dbReference>
<feature type="compositionally biased region" description="Basic and acidic residues" evidence="1">
    <location>
        <begin position="501"/>
        <end position="513"/>
    </location>
</feature>
<feature type="compositionally biased region" description="Polar residues" evidence="1">
    <location>
        <begin position="740"/>
        <end position="749"/>
    </location>
</feature>
<feature type="compositionally biased region" description="Polar residues" evidence="1">
    <location>
        <begin position="401"/>
        <end position="415"/>
    </location>
</feature>
<reference evidence="2" key="1">
    <citation type="submission" date="2023-03" db="EMBL/GenBank/DDBJ databases">
        <title>Complete genome of Cladonia borealis.</title>
        <authorList>
            <person name="Park H."/>
        </authorList>
    </citation>
    <scope>NUCLEOTIDE SEQUENCE</scope>
    <source>
        <strain evidence="2">ANT050790</strain>
    </source>
</reference>
<feature type="compositionally biased region" description="Basic and acidic residues" evidence="1">
    <location>
        <begin position="622"/>
        <end position="635"/>
    </location>
</feature>
<feature type="compositionally biased region" description="Acidic residues" evidence="1">
    <location>
        <begin position="179"/>
        <end position="192"/>
    </location>
</feature>
<feature type="compositionally biased region" description="Polar residues" evidence="1">
    <location>
        <begin position="1276"/>
        <end position="1310"/>
    </location>
</feature>
<feature type="region of interest" description="Disordered" evidence="1">
    <location>
        <begin position="622"/>
        <end position="1415"/>
    </location>
</feature>
<feature type="compositionally biased region" description="Low complexity" evidence="1">
    <location>
        <begin position="775"/>
        <end position="795"/>
    </location>
</feature>
<accession>A0AA39V5R7</accession>
<name>A0AA39V5R7_9LECA</name>
<feature type="compositionally biased region" description="Polar residues" evidence="1">
    <location>
        <begin position="514"/>
        <end position="525"/>
    </location>
</feature>
<feature type="compositionally biased region" description="Polar residues" evidence="1">
    <location>
        <begin position="932"/>
        <end position="954"/>
    </location>
</feature>